<sequence>MKNEQAIVGVLLYSRKHNMICCLAVDPAYRKRGIASILLKEALDKLDRDKDITVSTFRENDVKGIAPRKLYKKFGFEEGELIEEIGYPNQRFVLHTDKSADNVIIGTKVTVTVDRPLGR</sequence>
<evidence type="ECO:0000259" key="1">
    <source>
        <dbReference type="PROSITE" id="PS51186"/>
    </source>
</evidence>
<evidence type="ECO:0000313" key="2">
    <source>
        <dbReference type="EMBL" id="MBC5679640.1"/>
    </source>
</evidence>
<dbReference type="InterPro" id="IPR016181">
    <property type="entry name" value="Acyl_CoA_acyltransferase"/>
</dbReference>
<dbReference type="EMBL" id="JACOPD010000001">
    <property type="protein sequence ID" value="MBC5679640.1"/>
    <property type="molecule type" value="Genomic_DNA"/>
</dbReference>
<reference evidence="2 3" key="1">
    <citation type="submission" date="2020-08" db="EMBL/GenBank/DDBJ databases">
        <title>Genome public.</title>
        <authorList>
            <person name="Liu C."/>
            <person name="Sun Q."/>
        </authorList>
    </citation>
    <scope>NUCLEOTIDE SEQUENCE [LARGE SCALE GENOMIC DNA]</scope>
    <source>
        <strain evidence="2 3">NSJ-43</strain>
    </source>
</reference>
<protein>
    <submittedName>
        <fullName evidence="2">GNAT family N-acetyltransferase</fullName>
    </submittedName>
</protein>
<name>A0ABR7FWQ2_9FIRM</name>
<feature type="domain" description="N-acetyltransferase" evidence="1">
    <location>
        <begin position="1"/>
        <end position="99"/>
    </location>
</feature>
<dbReference type="Proteomes" id="UP000628463">
    <property type="component" value="Unassembled WGS sequence"/>
</dbReference>
<dbReference type="Gene3D" id="3.40.630.30">
    <property type="match status" value="1"/>
</dbReference>
<proteinExistence type="predicted"/>
<keyword evidence="3" id="KW-1185">Reference proteome</keyword>
<accession>A0ABR7FWQ2</accession>
<dbReference type="InterPro" id="IPR000182">
    <property type="entry name" value="GNAT_dom"/>
</dbReference>
<gene>
    <name evidence="2" type="ORF">H8S01_01500</name>
</gene>
<evidence type="ECO:0000313" key="3">
    <source>
        <dbReference type="Proteomes" id="UP000628463"/>
    </source>
</evidence>
<dbReference type="Pfam" id="PF13508">
    <property type="entry name" value="Acetyltransf_7"/>
    <property type="match status" value="1"/>
</dbReference>
<comment type="caution">
    <text evidence="2">The sequence shown here is derived from an EMBL/GenBank/DDBJ whole genome shotgun (WGS) entry which is preliminary data.</text>
</comment>
<dbReference type="SUPFAM" id="SSF55729">
    <property type="entry name" value="Acyl-CoA N-acyltransferases (Nat)"/>
    <property type="match status" value="1"/>
</dbReference>
<dbReference type="PROSITE" id="PS51186">
    <property type="entry name" value="GNAT"/>
    <property type="match status" value="1"/>
</dbReference>
<dbReference type="CDD" id="cd04301">
    <property type="entry name" value="NAT_SF"/>
    <property type="match status" value="1"/>
</dbReference>
<organism evidence="2 3">
    <name type="scientific">Lachnospira hominis</name>
    <name type="common">ex Liu et al. 2021</name>
    <dbReference type="NCBI Taxonomy" id="2763051"/>
    <lineage>
        <taxon>Bacteria</taxon>
        <taxon>Bacillati</taxon>
        <taxon>Bacillota</taxon>
        <taxon>Clostridia</taxon>
        <taxon>Lachnospirales</taxon>
        <taxon>Lachnospiraceae</taxon>
        <taxon>Lachnospira</taxon>
    </lineage>
</organism>